<feature type="compositionally biased region" description="Basic and acidic residues" evidence="1">
    <location>
        <begin position="1"/>
        <end position="11"/>
    </location>
</feature>
<gene>
    <name evidence="3" type="ORF">INT47_011571</name>
</gene>
<dbReference type="AlphaFoldDB" id="A0A8H7QVG7"/>
<feature type="compositionally biased region" description="Polar residues" evidence="1">
    <location>
        <begin position="24"/>
        <end position="35"/>
    </location>
</feature>
<dbReference type="PANTHER" id="PTHR44167:SF24">
    <property type="entry name" value="SERINE_THREONINE-PROTEIN KINASE CHK2"/>
    <property type="match status" value="1"/>
</dbReference>
<protein>
    <recommendedName>
        <fullName evidence="2">Protein kinase domain-containing protein</fullName>
    </recommendedName>
</protein>
<dbReference type="Gene3D" id="1.10.510.10">
    <property type="entry name" value="Transferase(Phosphotransferase) domain 1"/>
    <property type="match status" value="1"/>
</dbReference>
<evidence type="ECO:0000259" key="2">
    <source>
        <dbReference type="PROSITE" id="PS50011"/>
    </source>
</evidence>
<keyword evidence="4" id="KW-1185">Reference proteome</keyword>
<dbReference type="PROSITE" id="PS50011">
    <property type="entry name" value="PROTEIN_KINASE_DOM"/>
    <property type="match status" value="1"/>
</dbReference>
<evidence type="ECO:0000313" key="3">
    <source>
        <dbReference type="EMBL" id="KAG2199459.1"/>
    </source>
</evidence>
<dbReference type="EMBL" id="JAEPRD010000096">
    <property type="protein sequence ID" value="KAG2199459.1"/>
    <property type="molecule type" value="Genomic_DNA"/>
</dbReference>
<name>A0A8H7QVG7_9FUNG</name>
<evidence type="ECO:0000256" key="1">
    <source>
        <dbReference type="SAM" id="MobiDB-lite"/>
    </source>
</evidence>
<proteinExistence type="predicted"/>
<dbReference type="InterPro" id="IPR011009">
    <property type="entry name" value="Kinase-like_dom_sf"/>
</dbReference>
<feature type="non-terminal residue" evidence="3">
    <location>
        <position position="490"/>
    </location>
</feature>
<feature type="region of interest" description="Disordered" evidence="1">
    <location>
        <begin position="464"/>
        <end position="490"/>
    </location>
</feature>
<dbReference type="SMART" id="SM00220">
    <property type="entry name" value="S_TKc"/>
    <property type="match status" value="1"/>
</dbReference>
<dbReference type="PANTHER" id="PTHR44167">
    <property type="entry name" value="OVARIAN-SPECIFIC SERINE/THREONINE-PROTEIN KINASE LOK-RELATED"/>
    <property type="match status" value="1"/>
</dbReference>
<feature type="domain" description="Protein kinase" evidence="2">
    <location>
        <begin position="121"/>
        <end position="435"/>
    </location>
</feature>
<sequence>NSYSIKEKTAESEDPPSLIDEENSSYVDAVSTSPANERFENASPMEEESQLTETNVSFERYMENTDTDTQTTKIHDTHKQYYIDASKELWQKLRDYPPPSPPIDAKEKNVPVVDISTYLDKTASYPSAEGFFKHVYFLREDNQKVVQTFRRMTITQRTTEIASLLALKGLPHMGQITEVLQESHGEIIGLSMQRYQKTLKQYTHAHSHHRLTAHQKMDLIIQMLECIQIIHNAGLAHRDLSEVNFMVNETNEILRDGSRRAELFLIDFGKSTFTDPKDVRRWWTEHPKEHHDDGDGEIVPLTKEDLSIWCQQLPWIRSKPDHGYRLYRSVQTLPRNRTDTEDLPWLVNPLSEDIYSIGTLIWKTFSETEPWYGILDTDLKGLRETVGEDYLIERALDREVSGKLSKELLLMFLKVSPENRKSATEVLAWLNNIQIQDGLIAEWEEHAPVGRQKRHAKALFRYEDEQGPSRDAVPQRKKHKSNNTAINLTL</sequence>
<organism evidence="3 4">
    <name type="scientific">Mucor saturninus</name>
    <dbReference type="NCBI Taxonomy" id="64648"/>
    <lineage>
        <taxon>Eukaryota</taxon>
        <taxon>Fungi</taxon>
        <taxon>Fungi incertae sedis</taxon>
        <taxon>Mucoromycota</taxon>
        <taxon>Mucoromycotina</taxon>
        <taxon>Mucoromycetes</taxon>
        <taxon>Mucorales</taxon>
        <taxon>Mucorineae</taxon>
        <taxon>Mucoraceae</taxon>
        <taxon>Mucor</taxon>
    </lineage>
</organism>
<dbReference type="GO" id="GO:0004672">
    <property type="term" value="F:protein kinase activity"/>
    <property type="evidence" value="ECO:0007669"/>
    <property type="project" value="InterPro"/>
</dbReference>
<dbReference type="Proteomes" id="UP000603453">
    <property type="component" value="Unassembled WGS sequence"/>
</dbReference>
<reference evidence="3" key="1">
    <citation type="submission" date="2020-12" db="EMBL/GenBank/DDBJ databases">
        <title>Metabolic potential, ecology and presence of endohyphal bacteria is reflected in genomic diversity of Mucoromycotina.</title>
        <authorList>
            <person name="Muszewska A."/>
            <person name="Okrasinska A."/>
            <person name="Steczkiewicz K."/>
            <person name="Drgas O."/>
            <person name="Orlowska M."/>
            <person name="Perlinska-Lenart U."/>
            <person name="Aleksandrzak-Piekarczyk T."/>
            <person name="Szatraj K."/>
            <person name="Zielenkiewicz U."/>
            <person name="Pilsyk S."/>
            <person name="Malc E."/>
            <person name="Mieczkowski P."/>
            <person name="Kruszewska J.S."/>
            <person name="Biernat P."/>
            <person name="Pawlowska J."/>
        </authorList>
    </citation>
    <scope>NUCLEOTIDE SEQUENCE</scope>
    <source>
        <strain evidence="3">WA0000017839</strain>
    </source>
</reference>
<comment type="caution">
    <text evidence="3">The sequence shown here is derived from an EMBL/GenBank/DDBJ whole genome shotgun (WGS) entry which is preliminary data.</text>
</comment>
<dbReference type="GO" id="GO:0005524">
    <property type="term" value="F:ATP binding"/>
    <property type="evidence" value="ECO:0007669"/>
    <property type="project" value="InterPro"/>
</dbReference>
<accession>A0A8H7QVG7</accession>
<feature type="region of interest" description="Disordered" evidence="1">
    <location>
        <begin position="1"/>
        <end position="50"/>
    </location>
</feature>
<dbReference type="InterPro" id="IPR000719">
    <property type="entry name" value="Prot_kinase_dom"/>
</dbReference>
<evidence type="ECO:0000313" key="4">
    <source>
        <dbReference type="Proteomes" id="UP000603453"/>
    </source>
</evidence>
<dbReference type="OrthoDB" id="4062651at2759"/>
<dbReference type="SUPFAM" id="SSF56112">
    <property type="entry name" value="Protein kinase-like (PK-like)"/>
    <property type="match status" value="1"/>
</dbReference>